<comment type="subcellular location">
    <subcellularLocation>
        <location evidence="1 8">Nucleus</location>
    </subcellularLocation>
</comment>
<dbReference type="GO" id="GO:0003697">
    <property type="term" value="F:single-stranded DNA binding"/>
    <property type="evidence" value="ECO:0007669"/>
    <property type="project" value="UniProtKB-UniRule"/>
</dbReference>
<keyword evidence="6 8" id="KW-0539">Nucleus</keyword>
<feature type="compositionally biased region" description="Basic and acidic residues" evidence="9">
    <location>
        <begin position="402"/>
        <end position="421"/>
    </location>
</feature>
<dbReference type="Pfam" id="PF22536">
    <property type="entry name" value="WHD_POLR3C"/>
    <property type="match status" value="1"/>
</dbReference>
<keyword evidence="14" id="KW-1185">Reference proteome</keyword>
<comment type="similarity">
    <text evidence="2 8">Belongs to the RNA polymerase beta chain family.</text>
</comment>
<dbReference type="EMBL" id="MU853759">
    <property type="protein sequence ID" value="KAK3944492.1"/>
    <property type="molecule type" value="Genomic_DNA"/>
</dbReference>
<dbReference type="Pfam" id="PF05645">
    <property type="entry name" value="RNA_pol_Rpc82"/>
    <property type="match status" value="1"/>
</dbReference>
<feature type="domain" description="RNA polymerase III Rpc82 C -terminal" evidence="10">
    <location>
        <begin position="178"/>
        <end position="506"/>
    </location>
</feature>
<evidence type="ECO:0000259" key="12">
    <source>
        <dbReference type="Pfam" id="PF22536"/>
    </source>
</evidence>
<evidence type="ECO:0000256" key="4">
    <source>
        <dbReference type="ARBA" id="ARBA00022478"/>
    </source>
</evidence>
<keyword evidence="4 8" id="KW-0240">DNA-directed RNA polymerase</keyword>
<evidence type="ECO:0000259" key="11">
    <source>
        <dbReference type="Pfam" id="PF08221"/>
    </source>
</evidence>
<comment type="function">
    <text evidence="7 8">DNA-dependent RNA polymerase catalyzes the transcription of DNA into RNA using the four ribonucleoside triphosphates as substrates. Specific core component of RNA polymerase III which synthesizes small RNAs, such as 5S rRNA and tRNAs.</text>
</comment>
<dbReference type="GO" id="GO:0006351">
    <property type="term" value="P:DNA-templated transcription"/>
    <property type="evidence" value="ECO:0007669"/>
    <property type="project" value="InterPro"/>
</dbReference>
<dbReference type="InterPro" id="IPR036388">
    <property type="entry name" value="WH-like_DNA-bd_sf"/>
</dbReference>
<evidence type="ECO:0000313" key="14">
    <source>
        <dbReference type="Proteomes" id="UP001303473"/>
    </source>
</evidence>
<organism evidence="13 14">
    <name type="scientific">Diplogelasinospora grovesii</name>
    <dbReference type="NCBI Taxonomy" id="303347"/>
    <lineage>
        <taxon>Eukaryota</taxon>
        <taxon>Fungi</taxon>
        <taxon>Dikarya</taxon>
        <taxon>Ascomycota</taxon>
        <taxon>Pezizomycotina</taxon>
        <taxon>Sordariomycetes</taxon>
        <taxon>Sordariomycetidae</taxon>
        <taxon>Sordariales</taxon>
        <taxon>Diplogelasinosporaceae</taxon>
        <taxon>Diplogelasinospora</taxon>
    </lineage>
</organism>
<proteinExistence type="inferred from homology"/>
<comment type="subunit">
    <text evidence="3 8">Component of the RNA polymerase III (Pol III) complex consisting of 17 subunits.</text>
</comment>
<feature type="region of interest" description="Disordered" evidence="9">
    <location>
        <begin position="345"/>
        <end position="367"/>
    </location>
</feature>
<sequence length="673" mass="75773">MLVTQSVAELCALLIDELHGELPSRIFATLLNRGRSSLIQLVQYTSMTPRQIRHGLAVLLQHNLLFYQVDPETQTAAYEANADYAYNLLRTGKILEMVDTSYGGPAKDVMQSLLLLGQTRISDLTAAYQEKIDQATKATNTHKMEIDDENEANGVNGHSHSPKKPDLPVKSIAQLNSILSRLVEAELIDAVHARTFQSPDDIFRDVEKEVIKTHFPNGVKGGKAKIELEESIAEGLRKVRSDSKSLKRKLEQNAGAAKRRKLFSNGGLNGSLNGSATNGVHDEDTDPGLDPMFVIRINYEKCLVDLRNRRLVQFVQETFGDTSAYVYGILLRLLTKRLSRCRLDPRMDTADNDDEKESSGPGFVTTTEILDNLKTSVDLSLGLGKPAKEAISVRAAEKIQENPSKKKIKIEEAEVDGHASADEDDDSGADSDGESDYDSDHKEPSSGMNGTKVKFADGAGLKESRLDRPAMLRQHLLLLAESSQRFIRHCGQNEWTVDFIPLLQALREAELDSVIERTSGRQGLRLARILRVKGKLDEKALPNVALMRKAEMQQKMLEMQTAGFVHVQEVPRDNKADVKKSFFLWFCDVDKSLNKLLETSYKTMVHCIQVLEVLRQKEKDILLLTKRSDVRGREKDVMRKEYYDRYSRFLENEKKLFAQVMRIDDLVALIRDF</sequence>
<evidence type="ECO:0000313" key="13">
    <source>
        <dbReference type="EMBL" id="KAK3944492.1"/>
    </source>
</evidence>
<evidence type="ECO:0000259" key="10">
    <source>
        <dbReference type="Pfam" id="PF05645"/>
    </source>
</evidence>
<evidence type="ECO:0000256" key="9">
    <source>
        <dbReference type="SAM" id="MobiDB-lite"/>
    </source>
</evidence>
<evidence type="ECO:0000256" key="7">
    <source>
        <dbReference type="ARBA" id="ARBA00025127"/>
    </source>
</evidence>
<dbReference type="AlphaFoldDB" id="A0AAN6S804"/>
<dbReference type="InterPro" id="IPR013197">
    <property type="entry name" value="RNA_pol_III_RPC82-rel_HTH"/>
</dbReference>
<dbReference type="InterPro" id="IPR039748">
    <property type="entry name" value="RPC3"/>
</dbReference>
<dbReference type="InterPro" id="IPR008806">
    <property type="entry name" value="RNA_pol_III_Rpc82_C"/>
</dbReference>
<dbReference type="InterPro" id="IPR055207">
    <property type="entry name" value="POLR3C_WHD"/>
</dbReference>
<gene>
    <name evidence="13" type="ORF">QBC46DRAFT_374450</name>
</gene>
<dbReference type="PANTHER" id="PTHR12949:SF0">
    <property type="entry name" value="DNA-DIRECTED RNA POLYMERASE III SUBUNIT RPC3"/>
    <property type="match status" value="1"/>
</dbReference>
<comment type="caution">
    <text evidence="13">The sequence shown here is derived from an EMBL/GenBank/DDBJ whole genome shotgun (WGS) entry which is preliminary data.</text>
</comment>
<dbReference type="GO" id="GO:0005666">
    <property type="term" value="C:RNA polymerase III complex"/>
    <property type="evidence" value="ECO:0007669"/>
    <property type="project" value="UniProtKB-UniRule"/>
</dbReference>
<accession>A0AAN6S804</accession>
<feature type="compositionally biased region" description="Low complexity" evidence="9">
    <location>
        <begin position="265"/>
        <end position="275"/>
    </location>
</feature>
<evidence type="ECO:0000256" key="2">
    <source>
        <dbReference type="ARBA" id="ARBA00006835"/>
    </source>
</evidence>
<evidence type="ECO:0000256" key="8">
    <source>
        <dbReference type="RuleBase" id="RU367076"/>
    </source>
</evidence>
<evidence type="ECO:0000256" key="6">
    <source>
        <dbReference type="ARBA" id="ARBA00023242"/>
    </source>
</evidence>
<dbReference type="Proteomes" id="UP001303473">
    <property type="component" value="Unassembled WGS sequence"/>
</dbReference>
<evidence type="ECO:0000256" key="1">
    <source>
        <dbReference type="ARBA" id="ARBA00004123"/>
    </source>
</evidence>
<dbReference type="Gene3D" id="1.10.10.10">
    <property type="entry name" value="Winged helix-like DNA-binding domain superfamily/Winged helix DNA-binding domain"/>
    <property type="match status" value="2"/>
</dbReference>
<protein>
    <recommendedName>
        <fullName evidence="8">DNA-directed RNA polymerase III subunit RPC3</fullName>
        <shortName evidence="8">RNA polymerase III subunit C3</shortName>
    </recommendedName>
</protein>
<evidence type="ECO:0000256" key="3">
    <source>
        <dbReference type="ARBA" id="ARBA00011206"/>
    </source>
</evidence>
<name>A0AAN6S804_9PEZI</name>
<evidence type="ECO:0000256" key="5">
    <source>
        <dbReference type="ARBA" id="ARBA00023163"/>
    </source>
</evidence>
<keyword evidence="5 8" id="KW-0804">Transcription</keyword>
<feature type="region of interest" description="Disordered" evidence="9">
    <location>
        <begin position="265"/>
        <end position="285"/>
    </location>
</feature>
<feature type="domain" description="RNA polymerase III subunit RPC82-related helix-turn-helix" evidence="11">
    <location>
        <begin position="9"/>
        <end position="68"/>
    </location>
</feature>
<feature type="region of interest" description="Disordered" evidence="9">
    <location>
        <begin position="402"/>
        <end position="456"/>
    </location>
</feature>
<feature type="compositionally biased region" description="Acidic residues" evidence="9">
    <location>
        <begin position="422"/>
        <end position="437"/>
    </location>
</feature>
<reference evidence="14" key="1">
    <citation type="journal article" date="2023" name="Mol. Phylogenet. Evol.">
        <title>Genome-scale phylogeny and comparative genomics of the fungal order Sordariales.</title>
        <authorList>
            <person name="Hensen N."/>
            <person name="Bonometti L."/>
            <person name="Westerberg I."/>
            <person name="Brannstrom I.O."/>
            <person name="Guillou S."/>
            <person name="Cros-Aarteil S."/>
            <person name="Calhoun S."/>
            <person name="Haridas S."/>
            <person name="Kuo A."/>
            <person name="Mondo S."/>
            <person name="Pangilinan J."/>
            <person name="Riley R."/>
            <person name="LaButti K."/>
            <person name="Andreopoulos B."/>
            <person name="Lipzen A."/>
            <person name="Chen C."/>
            <person name="Yan M."/>
            <person name="Daum C."/>
            <person name="Ng V."/>
            <person name="Clum A."/>
            <person name="Steindorff A."/>
            <person name="Ohm R.A."/>
            <person name="Martin F."/>
            <person name="Silar P."/>
            <person name="Natvig D.O."/>
            <person name="Lalanne C."/>
            <person name="Gautier V."/>
            <person name="Ament-Velasquez S.L."/>
            <person name="Kruys A."/>
            <person name="Hutchinson M.I."/>
            <person name="Powell A.J."/>
            <person name="Barry K."/>
            <person name="Miller A.N."/>
            <person name="Grigoriev I.V."/>
            <person name="Debuchy R."/>
            <person name="Gladieux P."/>
            <person name="Hiltunen Thoren M."/>
            <person name="Johannesson H."/>
        </authorList>
    </citation>
    <scope>NUCLEOTIDE SEQUENCE [LARGE SCALE GENOMIC DNA]</scope>
    <source>
        <strain evidence="14">CBS 340.73</strain>
    </source>
</reference>
<dbReference type="Pfam" id="PF08221">
    <property type="entry name" value="HTH_9"/>
    <property type="match status" value="1"/>
</dbReference>
<feature type="domain" description="DNA-directed RNA polymerase III subunit RPC3 winged-helix" evidence="12">
    <location>
        <begin position="511"/>
        <end position="586"/>
    </location>
</feature>
<dbReference type="PANTHER" id="PTHR12949">
    <property type="entry name" value="RNA POLYMERASE III DNA DIRECTED -RELATED"/>
    <property type="match status" value="1"/>
</dbReference>